<proteinExistence type="predicted"/>
<evidence type="ECO:0008006" key="3">
    <source>
        <dbReference type="Google" id="ProtNLM"/>
    </source>
</evidence>
<comment type="caution">
    <text evidence="1">The sequence shown here is derived from an EMBL/GenBank/DDBJ whole genome shotgun (WGS) entry which is preliminary data.</text>
</comment>
<organism evidence="1 2">
    <name type="scientific">Microbacterium aquilitoris</name>
    <dbReference type="NCBI Taxonomy" id="3067307"/>
    <lineage>
        <taxon>Bacteria</taxon>
        <taxon>Bacillati</taxon>
        <taxon>Actinomycetota</taxon>
        <taxon>Actinomycetes</taxon>
        <taxon>Micrococcales</taxon>
        <taxon>Microbacteriaceae</taxon>
        <taxon>Microbacterium</taxon>
    </lineage>
</organism>
<reference evidence="1 2" key="1">
    <citation type="submission" date="2023-08" db="EMBL/GenBank/DDBJ databases">
        <title>Microbacterium aquilitoris sp. nov. and Microbacterium gwkjibeachense sp. nov., isolated from beach.</title>
        <authorList>
            <person name="Lee S.D."/>
            <person name="Yang H."/>
            <person name="Kim I."/>
        </authorList>
    </citation>
    <scope>NUCLEOTIDE SEQUENCE [LARGE SCALE GENOMIC DNA]</scope>
    <source>
        <strain evidence="1 2">KSW-18</strain>
    </source>
</reference>
<protein>
    <recommendedName>
        <fullName evidence="3">SAF domain-containing protein</fullName>
    </recommendedName>
</protein>
<evidence type="ECO:0000313" key="2">
    <source>
        <dbReference type="Proteomes" id="UP001262835"/>
    </source>
</evidence>
<evidence type="ECO:0000313" key="1">
    <source>
        <dbReference type="EMBL" id="MDT3330797.1"/>
    </source>
</evidence>
<sequence>MTGPGDERRSPHRARDARWLREATDRVPTAWIPGILTAVFLGAAAAFGGLEAVAAPPVATLQPGETHVNDMLSITVERAVLIDTLRDAGLSADPDKGERVVAAVVRAENVWDTALPAAAQGKGLSGSIIASDLGGRHPDAVARLDDGNTGPWLQPGVPVELVVGWIITKDELTDADELSLEIRDFSLVTGKLVVNGEWWDSPVVVAKMDVPLTDVGAGANQPSQGASR</sequence>
<keyword evidence="2" id="KW-1185">Reference proteome</keyword>
<accession>A0ABU3GJD1</accession>
<dbReference type="RefSeq" id="WP_020096936.1">
    <property type="nucleotide sequence ID" value="NZ_JAUZVT010000002.1"/>
</dbReference>
<dbReference type="EMBL" id="JAUZVT010000002">
    <property type="protein sequence ID" value="MDT3330797.1"/>
    <property type="molecule type" value="Genomic_DNA"/>
</dbReference>
<gene>
    <name evidence="1" type="ORF">Q9S78_08940</name>
</gene>
<dbReference type="Proteomes" id="UP001262835">
    <property type="component" value="Unassembled WGS sequence"/>
</dbReference>
<name>A0ABU3GJD1_9MICO</name>